<reference evidence="1 2" key="1">
    <citation type="submission" date="2022-09" db="EMBL/GenBank/DDBJ databases">
        <authorList>
            <person name="Palmer J.M."/>
        </authorList>
    </citation>
    <scope>NUCLEOTIDE SEQUENCE [LARGE SCALE GENOMIC DNA]</scope>
    <source>
        <strain evidence="1 2">DSM 7382</strain>
    </source>
</reference>
<evidence type="ECO:0000313" key="1">
    <source>
        <dbReference type="EMBL" id="KAK7679448.1"/>
    </source>
</evidence>
<organism evidence="1 2">
    <name type="scientific">Cerrena zonata</name>
    <dbReference type="NCBI Taxonomy" id="2478898"/>
    <lineage>
        <taxon>Eukaryota</taxon>
        <taxon>Fungi</taxon>
        <taxon>Dikarya</taxon>
        <taxon>Basidiomycota</taxon>
        <taxon>Agaricomycotina</taxon>
        <taxon>Agaricomycetes</taxon>
        <taxon>Polyporales</taxon>
        <taxon>Cerrenaceae</taxon>
        <taxon>Cerrena</taxon>
    </lineage>
</organism>
<proteinExistence type="predicted"/>
<protein>
    <submittedName>
        <fullName evidence="1">Uncharacterized protein</fullName>
    </submittedName>
</protein>
<sequence>MGGVILEALRPSPDGSVPLAKLKQLDLILPYGKNLSEYFNKEEFCQCLERRKEHGCKLRSLSTRGTSKDRKIFDLKDLE</sequence>
<dbReference type="AlphaFoldDB" id="A0AAW0FD26"/>
<dbReference type="EMBL" id="JASBNA010000059">
    <property type="protein sequence ID" value="KAK7679448.1"/>
    <property type="molecule type" value="Genomic_DNA"/>
</dbReference>
<dbReference type="Proteomes" id="UP001385951">
    <property type="component" value="Unassembled WGS sequence"/>
</dbReference>
<evidence type="ECO:0000313" key="2">
    <source>
        <dbReference type="Proteomes" id="UP001385951"/>
    </source>
</evidence>
<accession>A0AAW0FD26</accession>
<comment type="caution">
    <text evidence="1">The sequence shown here is derived from an EMBL/GenBank/DDBJ whole genome shotgun (WGS) entry which is preliminary data.</text>
</comment>
<gene>
    <name evidence="1" type="ORF">QCA50_017502</name>
</gene>
<name>A0AAW0FD26_9APHY</name>
<keyword evidence="2" id="KW-1185">Reference proteome</keyword>